<comment type="caution">
    <text evidence="7">The sequence shown here is derived from an EMBL/GenBank/DDBJ whole genome shotgun (WGS) entry which is preliminary data.</text>
</comment>
<keyword evidence="8" id="KW-1185">Reference proteome</keyword>
<feature type="region of interest" description="Disordered" evidence="6">
    <location>
        <begin position="50"/>
        <end position="69"/>
    </location>
</feature>
<feature type="region of interest" description="Disordered" evidence="6">
    <location>
        <begin position="128"/>
        <end position="159"/>
    </location>
</feature>
<dbReference type="InterPro" id="IPR013946">
    <property type="entry name" value="NCA2-like"/>
</dbReference>
<sequence length="1030" mass="114908">MQSNENTIWMTLTTISFPSFFSALNPFLDNHHGEGASSSSNSSSYALSSSSASSSSSKKITTSTTTTASSPSLFLPKFASRFEWATRQRNPYQAVIGREVYYAEYDWSNWLVLPHWLITNQQYHHNHNHHQYNGESSRIESRSSTRSSSRHSINNNNLTNHQQFVEYNIDGDGSITATEAFQKQQHSHGGKWWPSSRRNSRTSDASIQAVKDLLTLVQQQVAEMELEAQKMTMAQLEDGVESHSTILLHRQQKQEQPSTSSLLLQPMMPNVSTSSNSSSLTPTNPSASEASLPSPMTTPKNNDSHLFQDSFDSEDNLLTMRSSPVRATPRSSPVAAAAAAAAATVDGFFSTETVVPSKSKTMDKQQAIKAEMAALLAEGTLRAYRDIALDEATELRSALHHWTIRWERPFLGWLEAGPMAWFQVVSEEGKGGGGHSSSPPPPPHLAAGKKVSQIQVVLARRCAVIGELQQHLWRASWQKGVAGWGMLGGGVGGEWTSVVGEFGGIDAPLSSSRAASFSTTSAQTQQQTRSKKQHLIKIFKHSNLIGTNVSNSPGGSRCIDDALTKWCIDAMRVIRDQLYRVLPASQGAKELPYVEHWPRERSHFRDEDCSNDDNDLPRWAKYASSTSANDAAEISQASIAAATAAGGSHESSVIIADLGKMAEEVSATLQSIEVLLEQQRARRLDWLRPPSRLRRNWYLVAVGVPVGAVMIYKLTKDHGWLFLLNTLFTKTMDICEDHVFGPLKSIYTELFTKSGRIDVTDRKARVDAIESLKRMLRSWLEESFPTMPKEEMKERADKMDISLIEEKMEESIKHLYELNSVVRMSLIEMQFIKKELLNALVQMDDLMGSNEINMRIAAMTPAVILLFAIRRAFQLLFYALFKMGKTKEEIHASFRQIILDIERLLLMRDCPPPPPDPLDWGSTKSATNNGTAAEFFVMKKEQSQTLSAEDLGMILLHIHECRNILWESRRRFRDDELRNVAEDLAELAGERGPVSVAQQLQIISRMSRTYPFMKVVSSGVPFPALRPGTG</sequence>
<evidence type="ECO:0000256" key="5">
    <source>
        <dbReference type="ARBA" id="ARBA00023136"/>
    </source>
</evidence>
<keyword evidence="4" id="KW-0496">Mitochondrion</keyword>
<proteinExistence type="predicted"/>
<evidence type="ECO:0000256" key="3">
    <source>
        <dbReference type="ARBA" id="ARBA00022989"/>
    </source>
</evidence>
<accession>A0ABD3LZA5</accession>
<evidence type="ECO:0000256" key="6">
    <source>
        <dbReference type="SAM" id="MobiDB-lite"/>
    </source>
</evidence>
<reference evidence="7 8" key="1">
    <citation type="submission" date="2024-10" db="EMBL/GenBank/DDBJ databases">
        <title>Updated reference genomes for cyclostephanoid diatoms.</title>
        <authorList>
            <person name="Roberts W.R."/>
            <person name="Alverson A.J."/>
        </authorList>
    </citation>
    <scope>NUCLEOTIDE SEQUENCE [LARGE SCALE GENOMIC DNA]</scope>
    <source>
        <strain evidence="7 8">AJA232-27</strain>
    </source>
</reference>
<keyword evidence="2" id="KW-0812">Transmembrane</keyword>
<feature type="compositionally biased region" description="Low complexity" evidence="6">
    <location>
        <begin position="144"/>
        <end position="157"/>
    </location>
</feature>
<feature type="region of interest" description="Disordered" evidence="6">
    <location>
        <begin position="427"/>
        <end position="447"/>
    </location>
</feature>
<comment type="subcellular location">
    <subcellularLocation>
        <location evidence="1">Mitochondrion membrane</location>
        <topology evidence="1">Multi-pass membrane protein</topology>
    </subcellularLocation>
</comment>
<organism evidence="7 8">
    <name type="scientific">Discostella pseudostelligera</name>
    <dbReference type="NCBI Taxonomy" id="259834"/>
    <lineage>
        <taxon>Eukaryota</taxon>
        <taxon>Sar</taxon>
        <taxon>Stramenopiles</taxon>
        <taxon>Ochrophyta</taxon>
        <taxon>Bacillariophyta</taxon>
        <taxon>Coscinodiscophyceae</taxon>
        <taxon>Thalassiosirophycidae</taxon>
        <taxon>Stephanodiscales</taxon>
        <taxon>Stephanodiscaceae</taxon>
        <taxon>Discostella</taxon>
    </lineage>
</organism>
<dbReference type="PANTHER" id="PTHR28234">
    <property type="entry name" value="NUCLEAR CONTROL OF ATPASE PROTEIN 2"/>
    <property type="match status" value="1"/>
</dbReference>
<dbReference type="PANTHER" id="PTHR28234:SF1">
    <property type="entry name" value="NUCLEAR CONTROL OF ATPASE PROTEIN 2"/>
    <property type="match status" value="1"/>
</dbReference>
<feature type="compositionally biased region" description="Low complexity" evidence="6">
    <location>
        <begin position="269"/>
        <end position="288"/>
    </location>
</feature>
<name>A0ABD3LZA5_9STRA</name>
<keyword evidence="5" id="KW-0472">Membrane</keyword>
<evidence type="ECO:0000256" key="4">
    <source>
        <dbReference type="ARBA" id="ARBA00023128"/>
    </source>
</evidence>
<dbReference type="EMBL" id="JALLBG020000295">
    <property type="protein sequence ID" value="KAL3756707.1"/>
    <property type="molecule type" value="Genomic_DNA"/>
</dbReference>
<protein>
    <submittedName>
        <fullName evidence="7">Uncharacterized protein</fullName>
    </submittedName>
</protein>
<dbReference type="AlphaFoldDB" id="A0ABD3LZA5"/>
<dbReference type="Pfam" id="PF08637">
    <property type="entry name" value="NCA2"/>
    <property type="match status" value="1"/>
</dbReference>
<dbReference type="Proteomes" id="UP001530293">
    <property type="component" value="Unassembled WGS sequence"/>
</dbReference>
<evidence type="ECO:0000256" key="2">
    <source>
        <dbReference type="ARBA" id="ARBA00022692"/>
    </source>
</evidence>
<dbReference type="GO" id="GO:0031966">
    <property type="term" value="C:mitochondrial membrane"/>
    <property type="evidence" value="ECO:0007669"/>
    <property type="project" value="UniProtKB-SubCell"/>
</dbReference>
<feature type="region of interest" description="Disordered" evidence="6">
    <location>
        <begin position="266"/>
        <end position="305"/>
    </location>
</feature>
<feature type="region of interest" description="Disordered" evidence="6">
    <location>
        <begin position="181"/>
        <end position="204"/>
    </location>
</feature>
<evidence type="ECO:0000256" key="1">
    <source>
        <dbReference type="ARBA" id="ARBA00004225"/>
    </source>
</evidence>
<feature type="compositionally biased region" description="Polar residues" evidence="6">
    <location>
        <begin position="289"/>
        <end position="305"/>
    </location>
</feature>
<evidence type="ECO:0000313" key="8">
    <source>
        <dbReference type="Proteomes" id="UP001530293"/>
    </source>
</evidence>
<evidence type="ECO:0000313" key="7">
    <source>
        <dbReference type="EMBL" id="KAL3756707.1"/>
    </source>
</evidence>
<gene>
    <name evidence="7" type="ORF">ACHAWU_006722</name>
</gene>
<keyword evidence="3" id="KW-1133">Transmembrane helix</keyword>